<accession>A0A0P9R5G5</accession>
<dbReference type="Pfam" id="PF09335">
    <property type="entry name" value="VTT_dom"/>
    <property type="match status" value="1"/>
</dbReference>
<dbReference type="PANTHER" id="PTHR42709:SF4">
    <property type="entry name" value="INNER MEMBRANE PROTEIN YQAA"/>
    <property type="match status" value="1"/>
</dbReference>
<feature type="domain" description="VTT" evidence="2">
    <location>
        <begin position="28"/>
        <end position="140"/>
    </location>
</feature>
<dbReference type="InterPro" id="IPR051311">
    <property type="entry name" value="DedA_domain"/>
</dbReference>
<keyword evidence="1" id="KW-1133">Transmembrane helix</keyword>
<dbReference type="GO" id="GO:0005886">
    <property type="term" value="C:plasma membrane"/>
    <property type="evidence" value="ECO:0007669"/>
    <property type="project" value="UniProtKB-ARBA"/>
</dbReference>
<evidence type="ECO:0000259" key="2">
    <source>
        <dbReference type="Pfam" id="PF09335"/>
    </source>
</evidence>
<comment type="caution">
    <text evidence="3">The sequence shown here is derived from an EMBL/GenBank/DDBJ whole genome shotgun (WGS) entry which is preliminary data.</text>
</comment>
<evidence type="ECO:0000256" key="1">
    <source>
        <dbReference type="SAM" id="Phobius"/>
    </source>
</evidence>
<organism evidence="3 4">
    <name type="scientific">Pseudomonas syringae pv. helianthi</name>
    <dbReference type="NCBI Taxonomy" id="251654"/>
    <lineage>
        <taxon>Bacteria</taxon>
        <taxon>Pseudomonadati</taxon>
        <taxon>Pseudomonadota</taxon>
        <taxon>Gammaproteobacteria</taxon>
        <taxon>Pseudomonadales</taxon>
        <taxon>Pseudomonadaceae</taxon>
        <taxon>Pseudomonas</taxon>
    </lineage>
</organism>
<dbReference type="PANTHER" id="PTHR42709">
    <property type="entry name" value="ALKALINE PHOSPHATASE LIKE PROTEIN"/>
    <property type="match status" value="1"/>
</dbReference>
<proteinExistence type="predicted"/>
<dbReference type="InterPro" id="IPR032816">
    <property type="entry name" value="VTT_dom"/>
</dbReference>
<protein>
    <recommendedName>
        <fullName evidence="2">VTT domain-containing protein</fullName>
    </recommendedName>
</protein>
<sequence>MVFELTSYLGLFATAFGAATLLPLQSEAVLVGMLLSEHYPTILLLMIVTAGNVLGSLVNWYLGRSIEHFRHRRWFPVNERHLDRAQSTYQRYGRWALLFSWVPVIGDPITMIAGIMREPLWSFLLVVTLAKSLRYLALTAITFGWVI</sequence>
<dbReference type="PATRIC" id="fig|251654.3.peg.3179"/>
<keyword evidence="1" id="KW-0812">Transmembrane</keyword>
<dbReference type="EMBL" id="LJQM01000191">
    <property type="protein sequence ID" value="KPX42541.1"/>
    <property type="molecule type" value="Genomic_DNA"/>
</dbReference>
<feature type="transmembrane region" description="Helical" evidence="1">
    <location>
        <begin position="121"/>
        <end position="146"/>
    </location>
</feature>
<gene>
    <name evidence="3" type="ORF">ALO68_02434</name>
</gene>
<feature type="transmembrane region" description="Helical" evidence="1">
    <location>
        <begin position="42"/>
        <end position="62"/>
    </location>
</feature>
<evidence type="ECO:0000313" key="4">
    <source>
        <dbReference type="Proteomes" id="UP000050557"/>
    </source>
</evidence>
<reference evidence="3 4" key="1">
    <citation type="submission" date="2015-09" db="EMBL/GenBank/DDBJ databases">
        <title>Genome announcement of multiple Pseudomonas syringae strains.</title>
        <authorList>
            <person name="Thakur S."/>
            <person name="Wang P.W."/>
            <person name="Gong Y."/>
            <person name="Weir B.S."/>
            <person name="Guttman D.S."/>
        </authorList>
    </citation>
    <scope>NUCLEOTIDE SEQUENCE [LARGE SCALE GENOMIC DNA]</scope>
    <source>
        <strain evidence="3 4">ICMP4531</strain>
    </source>
</reference>
<evidence type="ECO:0000313" key="3">
    <source>
        <dbReference type="EMBL" id="KPX42541.1"/>
    </source>
</evidence>
<dbReference type="Proteomes" id="UP000050557">
    <property type="component" value="Unassembled WGS sequence"/>
</dbReference>
<name>A0A0P9R5G5_9PSED</name>
<feature type="transmembrane region" description="Helical" evidence="1">
    <location>
        <begin position="95"/>
        <end position="115"/>
    </location>
</feature>
<keyword evidence="1" id="KW-0472">Membrane</keyword>
<dbReference type="AlphaFoldDB" id="A0A0P9R5G5"/>